<sequence length="195" mass="21397">MEAEGAIHDMSKAARHSAERALQAYDALAVAESYPAAKAAWEDFLIHWRRGLNRCDAFGSRSDVHYFRSINRVRLDAALAYLWAARNADEHGLASVATMQEAAISIGALGGYEPGVRTGESGEVIYTFTPTSDDPPPFLAFLPEHLRLEPIVERTRTVPVPPGYDYDVGEVFPAVALARHGLEFLTREITSLGDP</sequence>
<organism evidence="1 2">
    <name type="scientific">Brevundimonas kwangchunensis</name>
    <dbReference type="NCBI Taxonomy" id="322163"/>
    <lineage>
        <taxon>Bacteria</taxon>
        <taxon>Pseudomonadati</taxon>
        <taxon>Pseudomonadota</taxon>
        <taxon>Alphaproteobacteria</taxon>
        <taxon>Caulobacterales</taxon>
        <taxon>Caulobacteraceae</taxon>
        <taxon>Brevundimonas</taxon>
    </lineage>
</organism>
<dbReference type="Proteomes" id="UP001501352">
    <property type="component" value="Unassembled WGS sequence"/>
</dbReference>
<accession>A0ABN1H0C3</accession>
<keyword evidence="2" id="KW-1185">Reference proteome</keyword>
<protein>
    <recommendedName>
        <fullName evidence="3">HD Cas3-type domain-containing protein</fullName>
    </recommendedName>
</protein>
<comment type="caution">
    <text evidence="1">The sequence shown here is derived from an EMBL/GenBank/DDBJ whole genome shotgun (WGS) entry which is preliminary data.</text>
</comment>
<dbReference type="EMBL" id="BAAAGA010000005">
    <property type="protein sequence ID" value="GAA0625245.1"/>
    <property type="molecule type" value="Genomic_DNA"/>
</dbReference>
<evidence type="ECO:0000313" key="2">
    <source>
        <dbReference type="Proteomes" id="UP001501352"/>
    </source>
</evidence>
<name>A0ABN1H0C3_9CAUL</name>
<evidence type="ECO:0000313" key="1">
    <source>
        <dbReference type="EMBL" id="GAA0625245.1"/>
    </source>
</evidence>
<evidence type="ECO:0008006" key="3">
    <source>
        <dbReference type="Google" id="ProtNLM"/>
    </source>
</evidence>
<gene>
    <name evidence="1" type="ORF">GCM10009422_22270</name>
</gene>
<proteinExistence type="predicted"/>
<reference evidence="1 2" key="1">
    <citation type="journal article" date="2019" name="Int. J. Syst. Evol. Microbiol.">
        <title>The Global Catalogue of Microorganisms (GCM) 10K type strain sequencing project: providing services to taxonomists for standard genome sequencing and annotation.</title>
        <authorList>
            <consortium name="The Broad Institute Genomics Platform"/>
            <consortium name="The Broad Institute Genome Sequencing Center for Infectious Disease"/>
            <person name="Wu L."/>
            <person name="Ma J."/>
        </authorList>
    </citation>
    <scope>NUCLEOTIDE SEQUENCE [LARGE SCALE GENOMIC DNA]</scope>
    <source>
        <strain evidence="1 2">JCM 12928</strain>
    </source>
</reference>